<proteinExistence type="predicted"/>
<sequence>MVVCGELKVLSLFPYVDAAIVDRGRDEECDVGRVIAQCIERPGVKNMLCHQGYRCLSKPAVKVMLYCLPVYIYNIAVCCKLAILPNPFCHAMCSWLLNPDVLDMVRREACPSYTGSPSVLREYLYWVLIGDAEEPENMEKKGADSPPIPAHEVLRLMAESMQPDHAQRMLDSSVVSTLGPHGISLIHQIMFNVAFMLPLPLKRHVAKWVLPLRMQLRDRYN</sequence>
<protein>
    <submittedName>
        <fullName evidence="2">Uncharacterized protein</fullName>
    </submittedName>
</protein>
<dbReference type="Proteomes" id="UP000265618">
    <property type="component" value="Unassembled WGS sequence"/>
</dbReference>
<name>A0A9K3CW56_9EUKA</name>
<gene>
    <name evidence="2" type="ORF">KIPB_004884</name>
</gene>
<evidence type="ECO:0000256" key="1">
    <source>
        <dbReference type="SAM" id="SignalP"/>
    </source>
</evidence>
<evidence type="ECO:0000313" key="3">
    <source>
        <dbReference type="Proteomes" id="UP000265618"/>
    </source>
</evidence>
<keyword evidence="3" id="KW-1185">Reference proteome</keyword>
<comment type="caution">
    <text evidence="2">The sequence shown here is derived from an EMBL/GenBank/DDBJ whole genome shotgun (WGS) entry which is preliminary data.</text>
</comment>
<evidence type="ECO:0000313" key="2">
    <source>
        <dbReference type="EMBL" id="GIQ83542.1"/>
    </source>
</evidence>
<accession>A0A9K3CW56</accession>
<dbReference type="AlphaFoldDB" id="A0A9K3CW56"/>
<feature type="signal peptide" evidence="1">
    <location>
        <begin position="1"/>
        <end position="18"/>
    </location>
</feature>
<organism evidence="2 3">
    <name type="scientific">Kipferlia bialata</name>
    <dbReference type="NCBI Taxonomy" id="797122"/>
    <lineage>
        <taxon>Eukaryota</taxon>
        <taxon>Metamonada</taxon>
        <taxon>Carpediemonas-like organisms</taxon>
        <taxon>Kipferlia</taxon>
    </lineage>
</organism>
<keyword evidence="1" id="KW-0732">Signal</keyword>
<feature type="chain" id="PRO_5039918666" evidence="1">
    <location>
        <begin position="19"/>
        <end position="221"/>
    </location>
</feature>
<dbReference type="EMBL" id="BDIP01001089">
    <property type="protein sequence ID" value="GIQ83542.1"/>
    <property type="molecule type" value="Genomic_DNA"/>
</dbReference>
<reference evidence="2 3" key="1">
    <citation type="journal article" date="2018" name="PLoS ONE">
        <title>The draft genome of Kipferlia bialata reveals reductive genome evolution in fornicate parasites.</title>
        <authorList>
            <person name="Tanifuji G."/>
            <person name="Takabayashi S."/>
            <person name="Kume K."/>
            <person name="Takagi M."/>
            <person name="Nakayama T."/>
            <person name="Kamikawa R."/>
            <person name="Inagaki Y."/>
            <person name="Hashimoto T."/>
        </authorList>
    </citation>
    <scope>NUCLEOTIDE SEQUENCE [LARGE SCALE GENOMIC DNA]</scope>
    <source>
        <strain evidence="2">NY0173</strain>
    </source>
</reference>